<keyword evidence="3" id="KW-0812">Transmembrane</keyword>
<dbReference type="InParanoid" id="A0A6L2PE10"/>
<feature type="region of interest" description="Disordered" evidence="2">
    <location>
        <begin position="902"/>
        <end position="937"/>
    </location>
</feature>
<dbReference type="PROSITE" id="PS50297">
    <property type="entry name" value="ANK_REP_REGION"/>
    <property type="match status" value="7"/>
</dbReference>
<feature type="compositionally biased region" description="Polar residues" evidence="2">
    <location>
        <begin position="1137"/>
        <end position="1152"/>
    </location>
</feature>
<evidence type="ECO:0000256" key="1">
    <source>
        <dbReference type="PROSITE-ProRule" id="PRU00023"/>
    </source>
</evidence>
<feature type="compositionally biased region" description="Pro residues" evidence="2">
    <location>
        <begin position="1126"/>
        <end position="1136"/>
    </location>
</feature>
<evidence type="ECO:0000256" key="2">
    <source>
        <dbReference type="SAM" id="MobiDB-lite"/>
    </source>
</evidence>
<dbReference type="InterPro" id="IPR057092">
    <property type="entry name" value="SAM_KIDINS220"/>
</dbReference>
<dbReference type="Pfam" id="PF12796">
    <property type="entry name" value="Ank_2"/>
    <property type="match status" value="4"/>
</dbReference>
<feature type="compositionally biased region" description="Basic and acidic residues" evidence="2">
    <location>
        <begin position="1338"/>
        <end position="1350"/>
    </location>
</feature>
<dbReference type="Proteomes" id="UP000502823">
    <property type="component" value="Unassembled WGS sequence"/>
</dbReference>
<sequence length="1426" mass="159017">MVSLCFRTLVNYITDDNLVGLQNFLENKRVQVDDRDENNTTALIVAASKGKLYFVRELINHGADVNAEDADNWSALLCAAKEGYPDICMELLEHGADIEHRDMGGWTALMWATYKGRSEVATLLLVRGAEVNAHGNYHISSLLWAAGRGHIDIAKALINHGAKINVGDKYGTTALVWACRKGTVDIVDSLLKAGANVDTAGMYSWTPLLVATLGNHVDVVNRLLEHKPNVNALDKDGCTALTIACKEGYHEIAVALLNVGAYINIQDRAGDTNLIHAVKGGHRGVVEALLKKYADVDIPGKDRKTAMYWAVEKGNVAMVKLLLSANPDLEISTKDGDTPLLRAVRIRNTEIVQLLLDKKAKVSASDKKGDTALHVAMRARSKGIVEVLLRNPKNGPLLYRPNRSGETPYNIDMNHQKTILGQIFGARRLNTNEDNENMLGYDLYSSALADILSEPSLSMPITVGLYAKWGSGKSFLLNKLREEMKNFARQWVDPVFQFSSLLFLVVVHTAILAGMVIGLAVRSWIIGVCSGGGLVLLCYTFLVLVWYCSQRYDWYWPYNFHVYVTCKLNSLKLILQVMFCHPPGSRWNDGLTAQPIRFYFTDQTRVSSTTGGENSVVQMLGSLYDSIENDHGAFPTRLYRAFRPKSVKSTSSWRWRRLCCLPYVVIFEIGFLSFLAGISILTLYLLTYETDRTSETAILERTTAQVILITIGLVLCVGIVANLYTWAQMLQALVFSQRRHLQRAIAHLDTLKSEGFLQALRSEVSLMTEMVKCLDSFTAQQTRLVIIVDGLDSCEQDKVLLVLDAVHMLFSDTTSPFIIILAIDPHVISKAVEVNSRRLFSESNIGGHDYLRNMVHLPFYLQNSGLRKVKVAQQTAQHYRKSNTTATAASWTENEESVSLAATSTLSTVSGRRMSSESGLSSSEKLKPSSRKGSRKLKMSESIASSLGSNLNHMGGAHDLTKMLLTDDYFSDVNPRSMRRLMNVVYITGRLLKAFQIDFNWYHLASWVNITEQWPFRTSWIILYYDMYEDTCDDNTSLKTMYDKVRPQIPVLKDVEPLLELDRDERKFDIFLTFHRNSLLVSDLKIFLPFTINLDPYIKKVIKEEQQSLDDAGGIVMGSQFAASPPPAPAVVPPPSQTWGTSNSSNPWSGHKSSLIRRQRPFSRSSSVQGPNMLYSQNSVVGWPQAWMSMQDPLGALTRQPSTSYPPLSAVTALPPDILETKLSGLSVDGVCDLLAKIDDMSSSFLPGYTSVIRENNINGRVLLHCDLDELKKVLQMNFGDWELFRMLVVSLREQELVVVTHQEEISSKNVRFADPSHRMPSQAPERKAMNPKAGGQLEKEKSSRGDARSTNKQTIMEKQVTLEEQMICGALQTLNEEACEDVMDETEEVEASYKVTSSAPPSELGESSVIINLRTRSGDKDGNGL</sequence>
<comment type="caution">
    <text evidence="6">The sequence shown here is derived from an EMBL/GenBank/DDBJ whole genome shotgun (WGS) entry which is preliminary data.</text>
</comment>
<feature type="compositionally biased region" description="Basic and acidic residues" evidence="2">
    <location>
        <begin position="1417"/>
        <end position="1426"/>
    </location>
</feature>
<feature type="domain" description="Kinase D-interacting substrate of 220 kDa-like SAM" evidence="5">
    <location>
        <begin position="1221"/>
        <end position="1304"/>
    </location>
</feature>
<protein>
    <submittedName>
        <fullName evidence="6">Uncharacterized protein</fullName>
    </submittedName>
</protein>
<dbReference type="PANTHER" id="PTHR24116:SF0">
    <property type="entry name" value="KINASE D-INTERACTING SUBSTRATE OF 220 KDA"/>
    <property type="match status" value="1"/>
</dbReference>
<accession>A0A6L2PE10</accession>
<feature type="region of interest" description="Disordered" evidence="2">
    <location>
        <begin position="1126"/>
        <end position="1170"/>
    </location>
</feature>
<feature type="region of interest" description="Disordered" evidence="2">
    <location>
        <begin position="1315"/>
        <end position="1352"/>
    </location>
</feature>
<feature type="region of interest" description="Disordered" evidence="2">
    <location>
        <begin position="1387"/>
        <end position="1426"/>
    </location>
</feature>
<feature type="non-terminal residue" evidence="6">
    <location>
        <position position="1426"/>
    </location>
</feature>
<keyword evidence="3" id="KW-0472">Membrane</keyword>
<feature type="compositionally biased region" description="Low complexity" evidence="2">
    <location>
        <begin position="902"/>
        <end position="923"/>
    </location>
</feature>
<feature type="domain" description="KAP NTPase" evidence="4">
    <location>
        <begin position="441"/>
        <end position="991"/>
    </location>
</feature>
<dbReference type="Pfam" id="PF07693">
    <property type="entry name" value="KAP_NTPase"/>
    <property type="match status" value="1"/>
</dbReference>
<dbReference type="InterPro" id="IPR036770">
    <property type="entry name" value="Ankyrin_rpt-contain_sf"/>
</dbReference>
<keyword evidence="1" id="KW-0040">ANK repeat</keyword>
<gene>
    <name evidence="6" type="ORF">Cfor_02845</name>
</gene>
<evidence type="ECO:0000313" key="6">
    <source>
        <dbReference type="EMBL" id="GFG29452.1"/>
    </source>
</evidence>
<feature type="repeat" description="ANK" evidence="1">
    <location>
        <begin position="269"/>
        <end position="301"/>
    </location>
</feature>
<feature type="transmembrane region" description="Helical" evidence="3">
    <location>
        <begin position="524"/>
        <end position="547"/>
    </location>
</feature>
<dbReference type="PANTHER" id="PTHR24116">
    <property type="entry name" value="KINASE D-INTERACTING SUBSTRATE OF 220 KDA"/>
    <property type="match status" value="1"/>
</dbReference>
<feature type="repeat" description="ANK" evidence="1">
    <location>
        <begin position="104"/>
        <end position="136"/>
    </location>
</feature>
<dbReference type="SUPFAM" id="SSF48403">
    <property type="entry name" value="Ankyrin repeat"/>
    <property type="match status" value="1"/>
</dbReference>
<feature type="repeat" description="ANK" evidence="1">
    <location>
        <begin position="38"/>
        <end position="70"/>
    </location>
</feature>
<feature type="transmembrane region" description="Helical" evidence="3">
    <location>
        <begin position="706"/>
        <end position="727"/>
    </location>
</feature>
<dbReference type="SUPFAM" id="SSF47769">
    <property type="entry name" value="SAM/Pointed domain"/>
    <property type="match status" value="1"/>
</dbReference>
<feature type="repeat" description="ANK" evidence="1">
    <location>
        <begin position="71"/>
        <end position="103"/>
    </location>
</feature>
<evidence type="ECO:0000256" key="3">
    <source>
        <dbReference type="SAM" id="Phobius"/>
    </source>
</evidence>
<dbReference type="SMART" id="SM00248">
    <property type="entry name" value="ANK"/>
    <property type="match status" value="11"/>
</dbReference>
<dbReference type="FunCoup" id="A0A6L2PE10">
    <property type="interactions" value="186"/>
</dbReference>
<dbReference type="Gene3D" id="1.10.150.50">
    <property type="entry name" value="Transcription Factor, Ets-1"/>
    <property type="match status" value="1"/>
</dbReference>
<evidence type="ECO:0000313" key="7">
    <source>
        <dbReference type="Proteomes" id="UP000502823"/>
    </source>
</evidence>
<feature type="repeat" description="ANK" evidence="1">
    <location>
        <begin position="302"/>
        <end position="334"/>
    </location>
</feature>
<feature type="transmembrane region" description="Helical" evidence="3">
    <location>
        <begin position="495"/>
        <end position="517"/>
    </location>
</feature>
<dbReference type="GO" id="GO:0019887">
    <property type="term" value="F:protein kinase regulator activity"/>
    <property type="evidence" value="ECO:0007669"/>
    <property type="project" value="TreeGrafter"/>
</dbReference>
<dbReference type="Pfam" id="PF00023">
    <property type="entry name" value="Ank"/>
    <property type="match status" value="1"/>
</dbReference>
<dbReference type="EMBL" id="BLKM01000142">
    <property type="protein sequence ID" value="GFG29452.1"/>
    <property type="molecule type" value="Genomic_DNA"/>
</dbReference>
<dbReference type="OrthoDB" id="6084525at2759"/>
<keyword evidence="3" id="KW-1133">Transmembrane helix</keyword>
<dbReference type="InterPro" id="IPR013761">
    <property type="entry name" value="SAM/pointed_sf"/>
</dbReference>
<dbReference type="Pfam" id="PF23307">
    <property type="entry name" value="SAM_KIDINS220"/>
    <property type="match status" value="1"/>
</dbReference>
<evidence type="ECO:0000259" key="5">
    <source>
        <dbReference type="Pfam" id="PF23307"/>
    </source>
</evidence>
<feature type="repeat" description="ANK" evidence="1">
    <location>
        <begin position="236"/>
        <end position="268"/>
    </location>
</feature>
<dbReference type="InterPro" id="IPR002110">
    <property type="entry name" value="Ankyrin_rpt"/>
</dbReference>
<evidence type="ECO:0000259" key="4">
    <source>
        <dbReference type="Pfam" id="PF07693"/>
    </source>
</evidence>
<feature type="transmembrane region" description="Helical" evidence="3">
    <location>
        <begin position="661"/>
        <end position="686"/>
    </location>
</feature>
<feature type="repeat" description="ANK" evidence="1">
    <location>
        <begin position="170"/>
        <end position="202"/>
    </location>
</feature>
<organism evidence="6 7">
    <name type="scientific">Coptotermes formosanus</name>
    <name type="common">Formosan subterranean termite</name>
    <dbReference type="NCBI Taxonomy" id="36987"/>
    <lineage>
        <taxon>Eukaryota</taxon>
        <taxon>Metazoa</taxon>
        <taxon>Ecdysozoa</taxon>
        <taxon>Arthropoda</taxon>
        <taxon>Hexapoda</taxon>
        <taxon>Insecta</taxon>
        <taxon>Pterygota</taxon>
        <taxon>Neoptera</taxon>
        <taxon>Polyneoptera</taxon>
        <taxon>Dictyoptera</taxon>
        <taxon>Blattodea</taxon>
        <taxon>Blattoidea</taxon>
        <taxon>Termitoidae</taxon>
        <taxon>Rhinotermitidae</taxon>
        <taxon>Coptotermes</taxon>
    </lineage>
</organism>
<dbReference type="Gene3D" id="1.25.40.20">
    <property type="entry name" value="Ankyrin repeat-containing domain"/>
    <property type="match status" value="3"/>
</dbReference>
<dbReference type="GO" id="GO:0030165">
    <property type="term" value="F:PDZ domain binding"/>
    <property type="evidence" value="ECO:0007669"/>
    <property type="project" value="TreeGrafter"/>
</dbReference>
<feature type="compositionally biased region" description="Basic residues" evidence="2">
    <location>
        <begin position="928"/>
        <end position="937"/>
    </location>
</feature>
<keyword evidence="7" id="KW-1185">Reference proteome</keyword>
<dbReference type="InterPro" id="IPR052771">
    <property type="entry name" value="Neurotrophin_sig_adaptor"/>
</dbReference>
<dbReference type="InterPro" id="IPR011646">
    <property type="entry name" value="KAP_P-loop"/>
</dbReference>
<dbReference type="PROSITE" id="PS50088">
    <property type="entry name" value="ANK_REPEAT"/>
    <property type="match status" value="10"/>
</dbReference>
<reference evidence="7" key="1">
    <citation type="submission" date="2020-01" db="EMBL/GenBank/DDBJ databases">
        <title>Draft genome sequence of the Termite Coptotermes fromosanus.</title>
        <authorList>
            <person name="Itakura S."/>
            <person name="Yosikawa Y."/>
            <person name="Umezawa K."/>
        </authorList>
    </citation>
    <scope>NUCLEOTIDE SEQUENCE [LARGE SCALE GENOMIC DNA]</scope>
</reference>
<feature type="repeat" description="ANK" evidence="1">
    <location>
        <begin position="335"/>
        <end position="367"/>
    </location>
</feature>
<feature type="repeat" description="ANK" evidence="1">
    <location>
        <begin position="203"/>
        <end position="235"/>
    </location>
</feature>
<feature type="repeat" description="ANK" evidence="1">
    <location>
        <begin position="137"/>
        <end position="169"/>
    </location>
</feature>
<proteinExistence type="predicted"/>
<name>A0A6L2PE10_COPFO</name>